<proteinExistence type="predicted"/>
<gene>
    <name evidence="1" type="ORF">AQPW35_47240</name>
</gene>
<dbReference type="AlphaFoldDB" id="A0A480AWD4"/>
<evidence type="ECO:0008006" key="3">
    <source>
        <dbReference type="Google" id="ProtNLM"/>
    </source>
</evidence>
<reference evidence="2" key="1">
    <citation type="submission" date="2019-03" db="EMBL/GenBank/DDBJ databases">
        <title>Aquabacterium pictum sp.nov., the first bacteriochlorophyll a-containing freshwater bacterium in the genus Aquabacterium of the class Betaproteobacteria.</title>
        <authorList>
            <person name="Hirose S."/>
            <person name="Tank M."/>
            <person name="Hara E."/>
            <person name="Tamaki H."/>
            <person name="Takaichi S."/>
            <person name="Haruta S."/>
            <person name="Hanada S."/>
        </authorList>
    </citation>
    <scope>NUCLEOTIDE SEQUENCE [LARGE SCALE GENOMIC DNA]</scope>
    <source>
        <strain evidence="2">W35</strain>
    </source>
</reference>
<protein>
    <recommendedName>
        <fullName evidence="3">Antitoxin Xre/MbcA/ParS-like toxin-binding domain-containing protein</fullName>
    </recommendedName>
</protein>
<keyword evidence="2" id="KW-1185">Reference proteome</keyword>
<evidence type="ECO:0000313" key="1">
    <source>
        <dbReference type="EMBL" id="GCL65643.1"/>
    </source>
</evidence>
<organism evidence="1 2">
    <name type="scientific">Pseudaquabacterium pictum</name>
    <dbReference type="NCBI Taxonomy" id="2315236"/>
    <lineage>
        <taxon>Bacteria</taxon>
        <taxon>Pseudomonadati</taxon>
        <taxon>Pseudomonadota</taxon>
        <taxon>Betaproteobacteria</taxon>
        <taxon>Burkholderiales</taxon>
        <taxon>Sphaerotilaceae</taxon>
        <taxon>Pseudaquabacterium</taxon>
    </lineage>
</organism>
<evidence type="ECO:0000313" key="2">
    <source>
        <dbReference type="Proteomes" id="UP000301751"/>
    </source>
</evidence>
<name>A0A480AWD4_9BURK</name>
<dbReference type="EMBL" id="BJCL01000018">
    <property type="protein sequence ID" value="GCL65643.1"/>
    <property type="molecule type" value="Genomic_DNA"/>
</dbReference>
<dbReference type="Proteomes" id="UP000301751">
    <property type="component" value="Unassembled WGS sequence"/>
</dbReference>
<comment type="caution">
    <text evidence="1">The sequence shown here is derived from an EMBL/GenBank/DDBJ whole genome shotgun (WGS) entry which is preliminary data.</text>
</comment>
<accession>A0A480AWD4</accession>
<sequence>MDGARRPPAVLAPRALLEILGEELLGQLVGLPVASISQAAEEGQTADRLAWISQVVSYLQGAYSNGGIRRWFTRPRAQLDGRSPLEALGPGWRSDAGPAAIALRLAKELV</sequence>